<gene>
    <name evidence="1" type="ORF">LAh6_110</name>
</gene>
<reference evidence="1 2" key="1">
    <citation type="submission" date="2019-04" db="EMBL/GenBank/DDBJ databases">
        <title>Novel bacteriophages capable of disrupting biofilms from clinical strains of Aeromonas hydrophila with intrinsic antibiotic resistance.</title>
        <authorList>
            <person name="Kabwe M."/>
            <person name="Brown T.L."/>
            <person name="Speirs L."/>
            <person name="Ku H."/>
            <person name="Leach M."/>
            <person name="Chan H.T."/>
            <person name="Petrovski S."/>
            <person name="Lock P."/>
            <person name="Tucci J."/>
        </authorList>
    </citation>
    <scope>NUCLEOTIDE SEQUENCE [LARGE SCALE GENOMIC DNA]</scope>
</reference>
<evidence type="ECO:0000313" key="1">
    <source>
        <dbReference type="EMBL" id="QDH46523.1"/>
    </source>
</evidence>
<sequence length="201" mass="23234">MSLASDFNMYYSETFVGLQTPNGLVPLYVHAVSFDSNANIDFDTHDPNAMEHLMFHVHDIVDHPEEGITYSSNSRRVSINDLVLDMPKLGYYDIPGEGRVWLSYNPQRSTKKGFTFRRTTWRGDSNRRRLNLVRQVFSDTRSDFERNFHFVRDRGFQRIMYKGLNVGRLNPDNDIRLHPEAGYLREIVQAGLGVQDANNAS</sequence>
<dbReference type="EMBL" id="MK838112">
    <property type="protein sequence ID" value="QDH46523.1"/>
    <property type="molecule type" value="Genomic_DNA"/>
</dbReference>
<accession>A0A513ZZT9</accession>
<keyword evidence="2" id="KW-1185">Reference proteome</keyword>
<dbReference type="Proteomes" id="UP000319466">
    <property type="component" value="Segment"/>
</dbReference>
<proteinExistence type="predicted"/>
<evidence type="ECO:0000313" key="2">
    <source>
        <dbReference type="Proteomes" id="UP000319466"/>
    </source>
</evidence>
<protein>
    <submittedName>
        <fullName evidence="1">Uncharacterized protein</fullName>
    </submittedName>
</protein>
<organism evidence="1 2">
    <name type="scientific">Aeromonas phage LAh_6</name>
    <dbReference type="NCBI Taxonomy" id="2591030"/>
    <lineage>
        <taxon>Viruses</taxon>
        <taxon>Duplodnaviria</taxon>
        <taxon>Heunggongvirae</taxon>
        <taxon>Uroviricota</taxon>
        <taxon>Caudoviricetes</taxon>
        <taxon>Grimontviridae</taxon>
        <taxon>Lahexavirus</taxon>
        <taxon>Lahexavirus LAh6</taxon>
    </lineage>
</organism>
<name>A0A513ZZT9_9CAUD</name>